<sequence>MVMTRAGTGSLLALEFRSGNESRDMSGPLPRSWETKSMLTAELASDRGACGSSRRLVGWSVAELAAKDSAPDAEMNADCA</sequence>
<evidence type="ECO:0000313" key="1">
    <source>
        <dbReference type="EMBL" id="OHF00659.1"/>
    </source>
</evidence>
<comment type="caution">
    <text evidence="1">The sequence shown here is derived from an EMBL/GenBank/DDBJ whole genome shotgun (WGS) entry which is preliminary data.</text>
</comment>
<dbReference type="EMBL" id="MJBS01000025">
    <property type="protein sequence ID" value="OHF00659.1"/>
    <property type="molecule type" value="Genomic_DNA"/>
</dbReference>
<keyword evidence="2" id="KW-1185">Reference proteome</keyword>
<accession>A0A1G4BGY8</accession>
<protein>
    <submittedName>
        <fullName evidence="1">Uncharacterized protein</fullName>
    </submittedName>
</protein>
<evidence type="ECO:0000313" key="2">
    <source>
        <dbReference type="Proteomes" id="UP000176998"/>
    </source>
</evidence>
<reference evidence="1 2" key="1">
    <citation type="submission" date="2016-09" db="EMBL/GenBank/DDBJ databases">
        <authorList>
            <person name="Capua I."/>
            <person name="De Benedictis P."/>
            <person name="Joannis T."/>
            <person name="Lombin L.H."/>
            <person name="Cattoli G."/>
        </authorList>
    </citation>
    <scope>NUCLEOTIDE SEQUENCE [LARGE SCALE GENOMIC DNA]</scope>
    <source>
        <strain evidence="1 2">IMI 309357</strain>
    </source>
</reference>
<gene>
    <name evidence="1" type="ORF">CORC01_03976</name>
</gene>
<dbReference type="Proteomes" id="UP000176998">
    <property type="component" value="Unassembled WGS sequence"/>
</dbReference>
<dbReference type="GeneID" id="34557135"/>
<name>A0A1G4BGY8_9PEZI</name>
<dbReference type="AlphaFoldDB" id="A0A1G4BGY8"/>
<dbReference type="RefSeq" id="XP_022477802.1">
    <property type="nucleotide sequence ID" value="XM_022615625.1"/>
</dbReference>
<organism evidence="1 2">
    <name type="scientific">Colletotrichum orchidophilum</name>
    <dbReference type="NCBI Taxonomy" id="1209926"/>
    <lineage>
        <taxon>Eukaryota</taxon>
        <taxon>Fungi</taxon>
        <taxon>Dikarya</taxon>
        <taxon>Ascomycota</taxon>
        <taxon>Pezizomycotina</taxon>
        <taxon>Sordariomycetes</taxon>
        <taxon>Hypocreomycetidae</taxon>
        <taxon>Glomerellales</taxon>
        <taxon>Glomerellaceae</taxon>
        <taxon>Colletotrichum</taxon>
    </lineage>
</organism>
<proteinExistence type="predicted"/>